<evidence type="ECO:0000256" key="1">
    <source>
        <dbReference type="SAM" id="Phobius"/>
    </source>
</evidence>
<evidence type="ECO:0000313" key="3">
    <source>
        <dbReference type="Proteomes" id="UP000316988"/>
    </source>
</evidence>
<gene>
    <name evidence="2" type="ORF">FNM00_07980</name>
</gene>
<keyword evidence="1" id="KW-0472">Membrane</keyword>
<dbReference type="Pfam" id="PF14017">
    <property type="entry name" value="DUF4233"/>
    <property type="match status" value="1"/>
</dbReference>
<proteinExistence type="predicted"/>
<evidence type="ECO:0000313" key="2">
    <source>
        <dbReference type="EMBL" id="TSD63719.1"/>
    </source>
</evidence>
<feature type="transmembrane region" description="Helical" evidence="1">
    <location>
        <begin position="59"/>
        <end position="90"/>
    </location>
</feature>
<keyword evidence="3" id="KW-1185">Reference proteome</keyword>
<dbReference type="Proteomes" id="UP000316988">
    <property type="component" value="Unassembled WGS sequence"/>
</dbReference>
<keyword evidence="1" id="KW-0812">Transmembrane</keyword>
<keyword evidence="1" id="KW-1133">Transmembrane helix</keyword>
<protein>
    <submittedName>
        <fullName evidence="2">DUF4233 domain-containing protein</fullName>
    </submittedName>
</protein>
<accession>A0A554SBK6</accession>
<dbReference type="OrthoDB" id="3267755at2"/>
<organism evidence="2 3">
    <name type="scientific">Aeromicrobium piscarium</name>
    <dbReference type="NCBI Taxonomy" id="2590901"/>
    <lineage>
        <taxon>Bacteria</taxon>
        <taxon>Bacillati</taxon>
        <taxon>Actinomycetota</taxon>
        <taxon>Actinomycetes</taxon>
        <taxon>Propionibacteriales</taxon>
        <taxon>Nocardioidaceae</taxon>
        <taxon>Aeromicrobium</taxon>
    </lineage>
</organism>
<feature type="transmembrane region" description="Helical" evidence="1">
    <location>
        <begin position="27"/>
        <end position="47"/>
    </location>
</feature>
<dbReference type="EMBL" id="VLNT01000005">
    <property type="protein sequence ID" value="TSD63719.1"/>
    <property type="molecule type" value="Genomic_DNA"/>
</dbReference>
<sequence length="109" mass="11431">MAVLCFESIVLGLSAPVMIMVEDLDPALGITIGVGLAVACLLAAGLLRTPVGEWLGHAIQVAAIALGFITPIMFLVGLMFAALWGTAVWMGRRIESDRARWAAADEPPA</sequence>
<comment type="caution">
    <text evidence="2">The sequence shown here is derived from an EMBL/GenBank/DDBJ whole genome shotgun (WGS) entry which is preliminary data.</text>
</comment>
<reference evidence="2 3" key="1">
    <citation type="submission" date="2019-07" db="EMBL/GenBank/DDBJ databases">
        <authorList>
            <person name="Zhao L.H."/>
        </authorList>
    </citation>
    <scope>NUCLEOTIDE SEQUENCE [LARGE SCALE GENOMIC DNA]</scope>
    <source>
        <strain evidence="2 3">Co35</strain>
    </source>
</reference>
<dbReference type="InterPro" id="IPR025327">
    <property type="entry name" value="DUF4233"/>
</dbReference>
<dbReference type="AlphaFoldDB" id="A0A554SBK6"/>
<name>A0A554SBK6_9ACTN</name>